<keyword evidence="8" id="KW-0560">Oxidoreductase</keyword>
<dbReference type="InterPro" id="IPR000866">
    <property type="entry name" value="AhpC/TSA"/>
</dbReference>
<evidence type="ECO:0000256" key="2">
    <source>
        <dbReference type="ARBA" id="ARBA00022748"/>
    </source>
</evidence>
<dbReference type="PANTHER" id="PTHR42852">
    <property type="entry name" value="THIOL:DISULFIDE INTERCHANGE PROTEIN DSBE"/>
    <property type="match status" value="1"/>
</dbReference>
<dbReference type="GO" id="GO:0017004">
    <property type="term" value="P:cytochrome complex assembly"/>
    <property type="evidence" value="ECO:0007669"/>
    <property type="project" value="UniProtKB-KW"/>
</dbReference>
<feature type="chain" id="PRO_5039526258" evidence="6">
    <location>
        <begin position="32"/>
        <end position="202"/>
    </location>
</feature>
<keyword evidence="8" id="KW-0575">Peroxidase</keyword>
<dbReference type="InterPro" id="IPR036249">
    <property type="entry name" value="Thioredoxin-like_sf"/>
</dbReference>
<dbReference type="EC" id="1.11.1.15" evidence="8"/>
<accession>F1TJS4</accession>
<dbReference type="InterPro" id="IPR013766">
    <property type="entry name" value="Thioredoxin_domain"/>
</dbReference>
<dbReference type="Pfam" id="PF00578">
    <property type="entry name" value="AhpC-TSA"/>
    <property type="match status" value="1"/>
</dbReference>
<feature type="domain" description="Thioredoxin" evidence="7">
    <location>
        <begin position="44"/>
        <end position="202"/>
    </location>
</feature>
<keyword evidence="3" id="KW-0735">Signal-anchor</keyword>
<dbReference type="Proteomes" id="UP000004245">
    <property type="component" value="Unassembled WGS sequence"/>
</dbReference>
<dbReference type="AlphaFoldDB" id="F1TJS4"/>
<dbReference type="InterPro" id="IPR017937">
    <property type="entry name" value="Thioredoxin_CS"/>
</dbReference>
<sequence>MGVVWMPGWRNGRAIAAAGLVAMLLSGCATGTDAVAQGGTFDFVAPGGQMDIFYDPPESRGTIGNLAGPELITDQQVGVADFPGQVVVINLWGQWCAPCRAEADDLERVYQATRGSGVQFLGINVRDPQRDKAQDFAVDFGLTYPSIYDPPMRSLLALGGKYPTSVIPSTIVLDRQHRVAAVFLRELLDVDLQPVVERIAAE</sequence>
<dbReference type="Gene3D" id="3.40.30.10">
    <property type="entry name" value="Glutaredoxin"/>
    <property type="match status" value="1"/>
</dbReference>
<dbReference type="EMBL" id="ADNW02000019">
    <property type="protein sequence ID" value="EGD22378.1"/>
    <property type="molecule type" value="Genomic_DNA"/>
</dbReference>
<dbReference type="GO" id="GO:0030313">
    <property type="term" value="C:cell envelope"/>
    <property type="evidence" value="ECO:0007669"/>
    <property type="project" value="UniProtKB-SubCell"/>
</dbReference>
<keyword evidence="2" id="KW-0201">Cytochrome c-type biogenesis</keyword>
<feature type="signal peptide" evidence="6">
    <location>
        <begin position="1"/>
        <end position="31"/>
    </location>
</feature>
<gene>
    <name evidence="8" type="ORF">HMPREF0724_13977</name>
</gene>
<dbReference type="GO" id="GO:0004601">
    <property type="term" value="F:peroxidase activity"/>
    <property type="evidence" value="ECO:0007669"/>
    <property type="project" value="UniProtKB-KW"/>
</dbReference>
<dbReference type="PANTHER" id="PTHR42852:SF6">
    <property type="entry name" value="THIOL:DISULFIDE INTERCHANGE PROTEIN DSBE"/>
    <property type="match status" value="1"/>
</dbReference>
<dbReference type="InterPro" id="IPR050553">
    <property type="entry name" value="Thioredoxin_ResA/DsbE_sf"/>
</dbReference>
<keyword evidence="6" id="KW-0732">Signal</keyword>
<name>F1TJS4_RHOHA</name>
<keyword evidence="5" id="KW-0676">Redox-active center</keyword>
<evidence type="ECO:0000256" key="4">
    <source>
        <dbReference type="ARBA" id="ARBA00023157"/>
    </source>
</evidence>
<comment type="subcellular location">
    <subcellularLocation>
        <location evidence="1">Cell envelope</location>
    </subcellularLocation>
</comment>
<evidence type="ECO:0000256" key="5">
    <source>
        <dbReference type="ARBA" id="ARBA00023284"/>
    </source>
</evidence>
<evidence type="ECO:0000259" key="7">
    <source>
        <dbReference type="PROSITE" id="PS51352"/>
    </source>
</evidence>
<evidence type="ECO:0000313" key="8">
    <source>
        <dbReference type="EMBL" id="EGD22378.1"/>
    </source>
</evidence>
<comment type="caution">
    <text evidence="8">The sequence shown here is derived from an EMBL/GenBank/DDBJ whole genome shotgun (WGS) entry which is preliminary data.</text>
</comment>
<dbReference type="STRING" id="43767.A6I91_10990"/>
<keyword evidence="3" id="KW-0812">Transmembrane</keyword>
<dbReference type="SUPFAM" id="SSF52833">
    <property type="entry name" value="Thioredoxin-like"/>
    <property type="match status" value="1"/>
</dbReference>
<evidence type="ECO:0000256" key="6">
    <source>
        <dbReference type="SAM" id="SignalP"/>
    </source>
</evidence>
<dbReference type="HOGENOM" id="CLU_042529_11_1_11"/>
<dbReference type="PROSITE" id="PS00194">
    <property type="entry name" value="THIOREDOXIN_1"/>
    <property type="match status" value="1"/>
</dbReference>
<protein>
    <submittedName>
        <fullName evidence="8">Antioxidant, AhpC/TSA family</fullName>
        <ecNumber evidence="8">1.11.1.15</ecNumber>
    </submittedName>
</protein>
<proteinExistence type="predicted"/>
<keyword evidence="9" id="KW-1185">Reference proteome</keyword>
<keyword evidence="4" id="KW-1015">Disulfide bond</keyword>
<organism evidence="8 9">
    <name type="scientific">Prescottella equi ATCC 33707</name>
    <dbReference type="NCBI Taxonomy" id="525370"/>
    <lineage>
        <taxon>Bacteria</taxon>
        <taxon>Bacillati</taxon>
        <taxon>Actinomycetota</taxon>
        <taxon>Actinomycetes</taxon>
        <taxon>Mycobacteriales</taxon>
        <taxon>Nocardiaceae</taxon>
        <taxon>Prescottella</taxon>
    </lineage>
</organism>
<evidence type="ECO:0000256" key="1">
    <source>
        <dbReference type="ARBA" id="ARBA00004196"/>
    </source>
</evidence>
<reference evidence="8" key="1">
    <citation type="submission" date="2011-01" db="EMBL/GenBank/DDBJ databases">
        <authorList>
            <person name="Muzny D."/>
            <person name="Qin X."/>
            <person name="Buhay C."/>
            <person name="Dugan-Rocha S."/>
            <person name="Ding Y."/>
            <person name="Chen G."/>
            <person name="Hawes A."/>
            <person name="Holder M."/>
            <person name="Jhangiani S."/>
            <person name="Johnson A."/>
            <person name="Khan Z."/>
            <person name="Li Z."/>
            <person name="Liu W."/>
            <person name="Liu X."/>
            <person name="Perez L."/>
            <person name="Shen H."/>
            <person name="Wang Q."/>
            <person name="Watt J."/>
            <person name="Xi L."/>
            <person name="Xin Y."/>
            <person name="Zhou J."/>
            <person name="Deng J."/>
            <person name="Jiang H."/>
            <person name="Liu Y."/>
            <person name="Qu J."/>
            <person name="Song X.-Z."/>
            <person name="Zhang L."/>
            <person name="Villasana D."/>
            <person name="Johnson A."/>
            <person name="Liu J."/>
            <person name="Liyanage D."/>
            <person name="Lorensuhewa L."/>
            <person name="Robinson T."/>
            <person name="Song A."/>
            <person name="Song B.-B."/>
            <person name="Dinh H."/>
            <person name="Thornton R."/>
            <person name="Coyle M."/>
            <person name="Francisco L."/>
            <person name="Jackson L."/>
            <person name="Javaid M."/>
            <person name="Korchina V."/>
            <person name="Kovar C."/>
            <person name="Mata R."/>
            <person name="Mathew T."/>
            <person name="Ngo R."/>
            <person name="Nguyen L."/>
            <person name="Nguyen N."/>
            <person name="Okwuonu G."/>
            <person name="Ongeri F."/>
            <person name="Pham C."/>
            <person name="Simmons D."/>
            <person name="Wilczek-Boney K."/>
            <person name="Hale W."/>
            <person name="Jakkamsetti A."/>
            <person name="Pham P."/>
            <person name="Ruth R."/>
            <person name="San Lucas F."/>
            <person name="Warren J."/>
            <person name="Zhang J."/>
            <person name="Zhao Z."/>
            <person name="Zhou C."/>
            <person name="Zhu D."/>
            <person name="Lee S."/>
            <person name="Bess C."/>
            <person name="Blankenburg K."/>
            <person name="Forbes L."/>
            <person name="Fu Q."/>
            <person name="Gubbala S."/>
            <person name="Hirani K."/>
            <person name="Jayaseelan J.C."/>
            <person name="Lara F."/>
            <person name="Munidasa M."/>
            <person name="Palculict T."/>
            <person name="Patil S."/>
            <person name="Pu L.-L."/>
            <person name="Saada N."/>
            <person name="Tang L."/>
            <person name="Weissenberger G."/>
            <person name="Zhu Y."/>
            <person name="Hemphill L."/>
            <person name="Shang Y."/>
            <person name="Youmans B."/>
            <person name="Ayvaz T."/>
            <person name="Ross M."/>
            <person name="Santibanez J."/>
            <person name="Aqrawi P."/>
            <person name="Gross S."/>
            <person name="Joshi V."/>
            <person name="Fowler G."/>
            <person name="Nazareth L."/>
            <person name="Reid J."/>
            <person name="Worley K."/>
            <person name="Petrosino J."/>
            <person name="Highlander S."/>
            <person name="Gibbs R."/>
        </authorList>
    </citation>
    <scope>NUCLEOTIDE SEQUENCE [LARGE SCALE GENOMIC DNA]</scope>
    <source>
        <strain evidence="8">ATCC 33707</strain>
    </source>
</reference>
<evidence type="ECO:0000256" key="3">
    <source>
        <dbReference type="ARBA" id="ARBA00022968"/>
    </source>
</evidence>
<dbReference type="CDD" id="cd02966">
    <property type="entry name" value="TlpA_like_family"/>
    <property type="match status" value="1"/>
</dbReference>
<dbReference type="PROSITE" id="PS51352">
    <property type="entry name" value="THIOREDOXIN_2"/>
    <property type="match status" value="1"/>
</dbReference>
<evidence type="ECO:0000313" key="9">
    <source>
        <dbReference type="Proteomes" id="UP000004245"/>
    </source>
</evidence>